<gene>
    <name evidence="1" type="ORF">SG0102_26940</name>
</gene>
<evidence type="ECO:0000313" key="1">
    <source>
        <dbReference type="EMBL" id="BBH27760.1"/>
    </source>
</evidence>
<protein>
    <submittedName>
        <fullName evidence="1">Uncharacterized protein</fullName>
    </submittedName>
</protein>
<keyword evidence="2" id="KW-1185">Reference proteome</keyword>
<organism evidence="1 2">
    <name type="scientific">Intestinibaculum porci</name>
    <dbReference type="NCBI Taxonomy" id="2487118"/>
    <lineage>
        <taxon>Bacteria</taxon>
        <taxon>Bacillati</taxon>
        <taxon>Bacillota</taxon>
        <taxon>Erysipelotrichia</taxon>
        <taxon>Erysipelotrichales</taxon>
        <taxon>Erysipelotrichaceae</taxon>
        <taxon>Intestinibaculum</taxon>
    </lineage>
</organism>
<dbReference type="InParanoid" id="A0A3G9J9N6"/>
<proteinExistence type="predicted"/>
<dbReference type="AlphaFoldDB" id="A0A3G9J9N6"/>
<name>A0A3G9J9N6_9FIRM</name>
<sequence length="47" mass="5734">MDDIFLEFIDGIIERNDTHLFEKIEQMIRNSSLDQDDQDLYNKEDDR</sequence>
<dbReference type="KEGG" id="ebm:SG0102_26940"/>
<evidence type="ECO:0000313" key="2">
    <source>
        <dbReference type="Proteomes" id="UP000268059"/>
    </source>
</evidence>
<dbReference type="EMBL" id="AP019309">
    <property type="protein sequence ID" value="BBH27760.1"/>
    <property type="molecule type" value="Genomic_DNA"/>
</dbReference>
<accession>A0A3G9J9N6</accession>
<reference evidence="1 2" key="1">
    <citation type="submission" date="2018-11" db="EMBL/GenBank/DDBJ databases">
        <title>Novel Erysipelotrichaceae bacterium isolated from small intestine of a swine.</title>
        <authorList>
            <person name="Kim J.S."/>
            <person name="Choe H."/>
            <person name="Lee Y.R."/>
            <person name="Kim K.M."/>
            <person name="Park D.S."/>
        </authorList>
    </citation>
    <scope>NUCLEOTIDE SEQUENCE [LARGE SCALE GENOMIC DNA]</scope>
    <source>
        <strain evidence="1 2">SG0102</strain>
    </source>
</reference>
<dbReference type="RefSeq" id="WP_157983067.1">
    <property type="nucleotide sequence ID" value="NZ_AP019309.1"/>
</dbReference>
<dbReference type="Proteomes" id="UP000268059">
    <property type="component" value="Chromosome"/>
</dbReference>